<evidence type="ECO:0000256" key="1">
    <source>
        <dbReference type="ARBA" id="ARBA00006962"/>
    </source>
</evidence>
<name>A0A3D1JHT7_9CHLR</name>
<dbReference type="AlphaFoldDB" id="A0A3D1JHT7"/>
<keyword evidence="3" id="KW-0808">Transferase</keyword>
<organism evidence="5 6">
    <name type="scientific">Anaerolinea thermolimosa</name>
    <dbReference type="NCBI Taxonomy" id="229919"/>
    <lineage>
        <taxon>Bacteria</taxon>
        <taxon>Bacillati</taxon>
        <taxon>Chloroflexota</taxon>
        <taxon>Anaerolineae</taxon>
        <taxon>Anaerolineales</taxon>
        <taxon>Anaerolineaceae</taxon>
        <taxon>Anaerolinea</taxon>
    </lineage>
</organism>
<evidence type="ECO:0000256" key="3">
    <source>
        <dbReference type="ARBA" id="ARBA00022679"/>
    </source>
</evidence>
<evidence type="ECO:0000256" key="2">
    <source>
        <dbReference type="ARBA" id="ARBA00022676"/>
    </source>
</evidence>
<comment type="caution">
    <text evidence="5">The sequence shown here is derived from an EMBL/GenBank/DDBJ whole genome shotgun (WGS) entry which is preliminary data.</text>
</comment>
<dbReference type="STRING" id="229919.GCA_001050195_01846"/>
<dbReference type="OrthoDB" id="9815663at2"/>
<feature type="domain" description="Diacylglycerol glucosyltransferase N-terminal" evidence="4">
    <location>
        <begin position="75"/>
        <end position="156"/>
    </location>
</feature>
<dbReference type="PANTHER" id="PTHR43025:SF3">
    <property type="entry name" value="MONOGALACTOSYLDIACYLGLYCEROL SYNTHASE 1, CHLOROPLASTIC"/>
    <property type="match status" value="1"/>
</dbReference>
<dbReference type="InterPro" id="IPR050519">
    <property type="entry name" value="Glycosyltransf_28_UgtP"/>
</dbReference>
<proteinExistence type="inferred from homology"/>
<dbReference type="SUPFAM" id="SSF53756">
    <property type="entry name" value="UDP-Glycosyltransferase/glycogen phosphorylase"/>
    <property type="match status" value="1"/>
</dbReference>
<dbReference type="PANTHER" id="PTHR43025">
    <property type="entry name" value="MONOGALACTOSYLDIACYLGLYCEROL SYNTHASE"/>
    <property type="match status" value="1"/>
</dbReference>
<evidence type="ECO:0000313" key="5">
    <source>
        <dbReference type="EMBL" id="HCE18139.1"/>
    </source>
</evidence>
<dbReference type="Proteomes" id="UP000264141">
    <property type="component" value="Unassembled WGS sequence"/>
</dbReference>
<dbReference type="GO" id="GO:0016020">
    <property type="term" value="C:membrane"/>
    <property type="evidence" value="ECO:0007669"/>
    <property type="project" value="GOC"/>
</dbReference>
<dbReference type="Pfam" id="PF06925">
    <property type="entry name" value="MGDG_synth"/>
    <property type="match status" value="1"/>
</dbReference>
<accession>A0A3D1JHT7</accession>
<comment type="similarity">
    <text evidence="1">Belongs to the glycosyltransferase 28 family.</text>
</comment>
<dbReference type="Gene3D" id="3.40.50.2000">
    <property type="entry name" value="Glycogen Phosphorylase B"/>
    <property type="match status" value="1"/>
</dbReference>
<dbReference type="InterPro" id="IPR009695">
    <property type="entry name" value="Diacylglyc_glucosyltr_N"/>
</dbReference>
<evidence type="ECO:0000313" key="6">
    <source>
        <dbReference type="Proteomes" id="UP000264141"/>
    </source>
</evidence>
<evidence type="ECO:0000259" key="4">
    <source>
        <dbReference type="Pfam" id="PF06925"/>
    </source>
</evidence>
<dbReference type="EMBL" id="DPBP01000037">
    <property type="protein sequence ID" value="HCE18139.1"/>
    <property type="molecule type" value="Genomic_DNA"/>
</dbReference>
<keyword evidence="2" id="KW-0328">Glycosyltransferase</keyword>
<gene>
    <name evidence="5" type="ORF">DEQ80_09800</name>
</gene>
<sequence>MAARAIRDALLRLEPQLQVALYDPIERVFPFFPQVGNTGLAVTTRYLRFVYGKAWRGGKSPWVRWVSQWEFWQRSLPEFQDGVVLATHVVPLRMALHARQRYKKNWRVYGVVTDFGAHGYWPIEGVDGYFVAHEDVREDFIKRGKNPEKIHPTGIPLRKGFEPEEGWPALRGGGVLQVGILAGGVYSGAYTSMEAWLRNFWEALEPCQTRVRFTVVTGNRETLRERVRRLSRRTQLEVDVQGFVSDMVGFMRGQDLLFSKPGGLTVAESLACGLPLGCLRAGAGAESANVSFLARHGLFLDASSPELAARLVWRAMEDTRWLLTLKDTFRAIGKPDAAEQVARMVLGGLE</sequence>
<reference evidence="5 6" key="1">
    <citation type="journal article" date="2018" name="Nat. Biotechnol.">
        <title>A standardized bacterial taxonomy based on genome phylogeny substantially revises the tree of life.</title>
        <authorList>
            <person name="Parks D.H."/>
            <person name="Chuvochina M."/>
            <person name="Waite D.W."/>
            <person name="Rinke C."/>
            <person name="Skarshewski A."/>
            <person name="Chaumeil P.A."/>
            <person name="Hugenholtz P."/>
        </authorList>
    </citation>
    <scope>NUCLEOTIDE SEQUENCE [LARGE SCALE GENOMIC DNA]</scope>
    <source>
        <strain evidence="5">UBA8781</strain>
    </source>
</reference>
<dbReference type="GO" id="GO:0016758">
    <property type="term" value="F:hexosyltransferase activity"/>
    <property type="evidence" value="ECO:0007669"/>
    <property type="project" value="InterPro"/>
</dbReference>
<dbReference type="GO" id="GO:0009247">
    <property type="term" value="P:glycolipid biosynthetic process"/>
    <property type="evidence" value="ECO:0007669"/>
    <property type="project" value="InterPro"/>
</dbReference>
<protein>
    <recommendedName>
        <fullName evidence="4">Diacylglycerol glucosyltransferase N-terminal domain-containing protein</fullName>
    </recommendedName>
</protein>